<dbReference type="Proteomes" id="UP000586095">
    <property type="component" value="Unassembled WGS sequence"/>
</dbReference>
<evidence type="ECO:0000256" key="1">
    <source>
        <dbReference type="SAM" id="MobiDB-lite"/>
    </source>
</evidence>
<keyword evidence="4" id="KW-1185">Reference proteome</keyword>
<reference evidence="3 4" key="1">
    <citation type="submission" date="2020-07" db="EMBL/GenBank/DDBJ databases">
        <title>Sequencing the genomes of 1000 actinobacteria strains.</title>
        <authorList>
            <person name="Klenk H.-P."/>
        </authorList>
    </citation>
    <scope>NUCLEOTIDE SEQUENCE [LARGE SCALE GENOMIC DNA]</scope>
    <source>
        <strain evidence="3 4">DSM 17380</strain>
    </source>
</reference>
<dbReference type="AlphaFoldDB" id="A0A852RDA8"/>
<feature type="region of interest" description="Disordered" evidence="1">
    <location>
        <begin position="31"/>
        <end position="50"/>
    </location>
</feature>
<feature type="chain" id="PRO_5032311134" description="Lipoprotein" evidence="2">
    <location>
        <begin position="31"/>
        <end position="153"/>
    </location>
</feature>
<feature type="signal peptide" evidence="2">
    <location>
        <begin position="1"/>
        <end position="30"/>
    </location>
</feature>
<evidence type="ECO:0000313" key="4">
    <source>
        <dbReference type="Proteomes" id="UP000586095"/>
    </source>
</evidence>
<dbReference type="PROSITE" id="PS51257">
    <property type="entry name" value="PROKAR_LIPOPROTEIN"/>
    <property type="match status" value="1"/>
</dbReference>
<keyword evidence="2" id="KW-0732">Signal</keyword>
<evidence type="ECO:0008006" key="5">
    <source>
        <dbReference type="Google" id="ProtNLM"/>
    </source>
</evidence>
<name>A0A852RDA8_9MICO</name>
<comment type="caution">
    <text evidence="3">The sequence shown here is derived from an EMBL/GenBank/DDBJ whole genome shotgun (WGS) entry which is preliminary data.</text>
</comment>
<organism evidence="3 4">
    <name type="scientific">Leucobacter aridicollis</name>
    <dbReference type="NCBI Taxonomy" id="283878"/>
    <lineage>
        <taxon>Bacteria</taxon>
        <taxon>Bacillati</taxon>
        <taxon>Actinomycetota</taxon>
        <taxon>Actinomycetes</taxon>
        <taxon>Micrococcales</taxon>
        <taxon>Microbacteriaceae</taxon>
        <taxon>Leucobacter</taxon>
    </lineage>
</organism>
<proteinExistence type="predicted"/>
<evidence type="ECO:0000313" key="3">
    <source>
        <dbReference type="EMBL" id="NYD26314.1"/>
    </source>
</evidence>
<gene>
    <name evidence="3" type="ORF">BJ960_001117</name>
</gene>
<accession>A0A852RDA8</accession>
<dbReference type="EMBL" id="JACCBD010000001">
    <property type="protein sequence ID" value="NYD26314.1"/>
    <property type="molecule type" value="Genomic_DNA"/>
</dbReference>
<protein>
    <recommendedName>
        <fullName evidence="5">Lipoprotein</fullName>
    </recommendedName>
</protein>
<evidence type="ECO:0000256" key="2">
    <source>
        <dbReference type="SAM" id="SignalP"/>
    </source>
</evidence>
<dbReference type="RefSeq" id="WP_185986562.1">
    <property type="nucleotide sequence ID" value="NZ_BAAALZ010000002.1"/>
</dbReference>
<sequence>MPGTSRPNQAWGLVTLAVATTLTLAACAPAATPESQDGAEPAETQAGPTDAAFVCGQLNALEAAHWRAGIDEGKGVLAGDAADAVRNSVFDGYATIMERAPGELSSKVVALRESAEADPRDPGAIEEASRALGSACEEAGVPLGILARPGDGG</sequence>